<dbReference type="Pfam" id="PF05276">
    <property type="entry name" value="SH3BP5"/>
    <property type="match status" value="1"/>
</dbReference>
<dbReference type="PANTHER" id="PTHR19423:SF1">
    <property type="entry name" value="SH3 DOMAIN-BINDING PROTEIN 5"/>
    <property type="match status" value="1"/>
</dbReference>
<feature type="compositionally biased region" description="Low complexity" evidence="4">
    <location>
        <begin position="335"/>
        <end position="347"/>
    </location>
</feature>
<protein>
    <recommendedName>
        <fullName evidence="7">SH3 domain-binding protein 5</fullName>
    </recommendedName>
</protein>
<comment type="caution">
    <text evidence="5">The sequence shown here is derived from an EMBL/GenBank/DDBJ whole genome shotgun (WGS) entry which is preliminary data.</text>
</comment>
<accession>A0ABD0M986</accession>
<evidence type="ECO:0000256" key="4">
    <source>
        <dbReference type="SAM" id="MobiDB-lite"/>
    </source>
</evidence>
<dbReference type="AlphaFoldDB" id="A0ABD0M986"/>
<dbReference type="InterPro" id="IPR007940">
    <property type="entry name" value="SH3BP5"/>
</dbReference>
<sequence length="558" mass="60048">MVSKTNATQVGLSSVSTDHREELDVLNQASMDVNRLENELDEARNKYRSTFAAASQRMEELGAKIRKSIQRARQYFELIGKAKEAQSEAVRAARQYQTANGVYRAAKETIALAELRLMDDDSQSASLSSAWQEMLNHATVRVMDAEREKTRSEGEHHKRAAAYADVEAQLHSLEKKYKRSIAKARPYFETKAELELKLQQQKQNVSDLQQAIAISKTRYANALHNLESISEEIHESRRSKLLLMFPREPGVGAESDSVGSSISEANIEKRVFPTSHSFTDSLSTNGGDDDEESGPEGEGDDVFNSNGGQSAPRSRLHSEPSSGANSVFEAETRLSESSAAESVTSSEGLSLSPSYNHKDISFPDAATSSKDLQTSAASCVLNGQTEDAGGDGNGVRSEASGARVAGDGSPTTDVCLERSSSDTLRAATGSTCSLSTFTQDSSDVDSGIASATSDSDLKSKASIAASVGCVSRNNSNSNSPGVDFNGNGRVDPVYPTGYDRTDSEGRATVKVSAGLPRSASEPQVKKLPLRRTDCGRNHRTLQGVMLLNPSDLASTFKF</sequence>
<evidence type="ECO:0000256" key="1">
    <source>
        <dbReference type="ARBA" id="ARBA00007796"/>
    </source>
</evidence>
<dbReference type="Proteomes" id="UP001519460">
    <property type="component" value="Unassembled WGS sequence"/>
</dbReference>
<evidence type="ECO:0000256" key="2">
    <source>
        <dbReference type="ARBA" id="ARBA00023054"/>
    </source>
</evidence>
<keyword evidence="2 3" id="KW-0175">Coiled coil</keyword>
<feature type="compositionally biased region" description="Polar residues" evidence="4">
    <location>
        <begin position="274"/>
        <end position="285"/>
    </location>
</feature>
<evidence type="ECO:0000313" key="5">
    <source>
        <dbReference type="EMBL" id="KAK7508490.1"/>
    </source>
</evidence>
<keyword evidence="6" id="KW-1185">Reference proteome</keyword>
<name>A0ABD0M986_9CAEN</name>
<gene>
    <name evidence="5" type="ORF">BaRGS_00000056</name>
</gene>
<feature type="compositionally biased region" description="Acidic residues" evidence="4">
    <location>
        <begin position="287"/>
        <end position="301"/>
    </location>
</feature>
<comment type="similarity">
    <text evidence="1">Belongs to the SH3BP5 family.</text>
</comment>
<feature type="compositionally biased region" description="Polar residues" evidence="4">
    <location>
        <begin position="303"/>
        <end position="312"/>
    </location>
</feature>
<feature type="region of interest" description="Disordered" evidence="4">
    <location>
        <begin position="383"/>
        <end position="414"/>
    </location>
</feature>
<evidence type="ECO:0008006" key="7">
    <source>
        <dbReference type="Google" id="ProtNLM"/>
    </source>
</evidence>
<feature type="coiled-coil region" evidence="3">
    <location>
        <begin position="19"/>
        <end position="53"/>
    </location>
</feature>
<organism evidence="5 6">
    <name type="scientific">Batillaria attramentaria</name>
    <dbReference type="NCBI Taxonomy" id="370345"/>
    <lineage>
        <taxon>Eukaryota</taxon>
        <taxon>Metazoa</taxon>
        <taxon>Spiralia</taxon>
        <taxon>Lophotrochozoa</taxon>
        <taxon>Mollusca</taxon>
        <taxon>Gastropoda</taxon>
        <taxon>Caenogastropoda</taxon>
        <taxon>Sorbeoconcha</taxon>
        <taxon>Cerithioidea</taxon>
        <taxon>Batillariidae</taxon>
        <taxon>Batillaria</taxon>
    </lineage>
</organism>
<reference evidence="5 6" key="1">
    <citation type="journal article" date="2023" name="Sci. Data">
        <title>Genome assembly of the Korean intertidal mud-creeper Batillaria attramentaria.</title>
        <authorList>
            <person name="Patra A.K."/>
            <person name="Ho P.T."/>
            <person name="Jun S."/>
            <person name="Lee S.J."/>
            <person name="Kim Y."/>
            <person name="Won Y.J."/>
        </authorList>
    </citation>
    <scope>NUCLEOTIDE SEQUENCE [LARGE SCALE GENOMIC DNA]</scope>
    <source>
        <strain evidence="5">Wonlab-2016</strain>
    </source>
</reference>
<dbReference type="EMBL" id="JACVVK020000001">
    <property type="protein sequence ID" value="KAK7508490.1"/>
    <property type="molecule type" value="Genomic_DNA"/>
</dbReference>
<feature type="region of interest" description="Disordered" evidence="4">
    <location>
        <begin position="273"/>
        <end position="356"/>
    </location>
</feature>
<feature type="coiled-coil region" evidence="3">
    <location>
        <begin position="163"/>
        <end position="218"/>
    </location>
</feature>
<evidence type="ECO:0000256" key="3">
    <source>
        <dbReference type="SAM" id="Coils"/>
    </source>
</evidence>
<dbReference type="PANTHER" id="PTHR19423">
    <property type="entry name" value="SH3 DOMAIN-BINDING PROTEIN 5"/>
    <property type="match status" value="1"/>
</dbReference>
<proteinExistence type="inferred from homology"/>
<evidence type="ECO:0000313" key="6">
    <source>
        <dbReference type="Proteomes" id="UP001519460"/>
    </source>
</evidence>